<dbReference type="RefSeq" id="WP_019270555.1">
    <property type="nucleotide sequence ID" value="NZ_PKJO01000001.1"/>
</dbReference>
<sequence length="180" mass="20882">MIGILLLILHIIVFVSIGFVLGAIFEWQNTKWNILHSNKKRKIFYILGMVIGFVLMFGDELIGEIQMKNICNSNKMVFVFPVKDFKHKDLIELDSKYLKLQGSAVPVRYYVRKYGSDDKKIYIISKSYMASGGWVSRLNESVIGSSIGPMWISDWNKHCNSMDYKRLKDLYDVKIINLDN</sequence>
<keyword evidence="1" id="KW-0472">Membrane</keyword>
<evidence type="ECO:0000313" key="4">
    <source>
        <dbReference type="Proteomes" id="UP000234767"/>
    </source>
</evidence>
<feature type="transmembrane region" description="Helical" evidence="1">
    <location>
        <begin position="44"/>
        <end position="63"/>
    </location>
</feature>
<dbReference type="EMBL" id="PKJO01000001">
    <property type="protein sequence ID" value="PLA41169.1"/>
    <property type="molecule type" value="Genomic_DNA"/>
</dbReference>
<dbReference type="Proteomes" id="UP000234767">
    <property type="component" value="Unassembled WGS sequence"/>
</dbReference>
<evidence type="ECO:0000313" key="2">
    <source>
        <dbReference type="EMBL" id="MBF1266127.1"/>
    </source>
</evidence>
<proteinExistence type="predicted"/>
<keyword evidence="1" id="KW-0812">Transmembrane</keyword>
<feature type="transmembrane region" description="Helical" evidence="1">
    <location>
        <begin position="6"/>
        <end position="24"/>
    </location>
</feature>
<keyword evidence="1" id="KW-1133">Transmembrane helix</keyword>
<accession>A0A2I1XEX2</accession>
<dbReference type="AlphaFoldDB" id="A0A2I1XEX2"/>
<evidence type="ECO:0000256" key="1">
    <source>
        <dbReference type="SAM" id="Phobius"/>
    </source>
</evidence>
<comment type="caution">
    <text evidence="3">The sequence shown here is derived from an EMBL/GenBank/DDBJ whole genome shotgun (WGS) entry which is preliminary data.</text>
</comment>
<organism evidence="3 4">
    <name type="scientific">Neisseria sicca</name>
    <dbReference type="NCBI Taxonomy" id="490"/>
    <lineage>
        <taxon>Bacteria</taxon>
        <taxon>Pseudomonadati</taxon>
        <taxon>Pseudomonadota</taxon>
        <taxon>Betaproteobacteria</taxon>
        <taxon>Neisseriales</taxon>
        <taxon>Neisseriaceae</taxon>
        <taxon>Neisseria</taxon>
    </lineage>
</organism>
<reference evidence="2" key="2">
    <citation type="submission" date="2020-04" db="EMBL/GenBank/DDBJ databases">
        <title>Deep metagenomics examines the oral microbiome during advanced dental caries in children, revealing novel taxa and co-occurrences with host molecules.</title>
        <authorList>
            <person name="Baker J.L."/>
            <person name="Morton J.T."/>
            <person name="Dinis M."/>
            <person name="Alvarez R."/>
            <person name="Tran N.C."/>
            <person name="Knight R."/>
            <person name="Edlund A."/>
        </authorList>
    </citation>
    <scope>NUCLEOTIDE SEQUENCE</scope>
    <source>
        <strain evidence="2">JCVI_32_bin.62</strain>
    </source>
</reference>
<dbReference type="Proteomes" id="UP000780345">
    <property type="component" value="Unassembled WGS sequence"/>
</dbReference>
<gene>
    <name evidence="3" type="ORF">CYK00_00780</name>
    <name evidence="2" type="ORF">HXM80_10935</name>
</gene>
<reference evidence="3 4" key="1">
    <citation type="submission" date="2017-12" db="EMBL/GenBank/DDBJ databases">
        <title>Phylogenetic diversity of female urinary microbiome.</title>
        <authorList>
            <person name="Thomas-White K."/>
            <person name="Wolfe A.J."/>
        </authorList>
    </citation>
    <scope>NUCLEOTIDE SEQUENCE [LARGE SCALE GENOMIC DNA]</scope>
    <source>
        <strain evidence="3 4">UMB0321</strain>
    </source>
</reference>
<dbReference type="EMBL" id="JABZQQ010000151">
    <property type="protein sequence ID" value="MBF1266127.1"/>
    <property type="molecule type" value="Genomic_DNA"/>
</dbReference>
<name>A0A2I1XEX2_NEISI</name>
<protein>
    <submittedName>
        <fullName evidence="3">Uncharacterized protein</fullName>
    </submittedName>
</protein>
<evidence type="ECO:0000313" key="3">
    <source>
        <dbReference type="EMBL" id="PLA41169.1"/>
    </source>
</evidence>